<feature type="transmembrane region" description="Helical" evidence="1">
    <location>
        <begin position="92"/>
        <end position="114"/>
    </location>
</feature>
<feature type="transmembrane region" description="Helical" evidence="1">
    <location>
        <begin position="7"/>
        <end position="26"/>
    </location>
</feature>
<dbReference type="Proteomes" id="UP000424468">
    <property type="component" value="Chromosome"/>
</dbReference>
<reference evidence="2 3" key="1">
    <citation type="submission" date="2019-11" db="EMBL/GenBank/DDBJ databases">
        <title>Complete genome sequence of Spiroplasma tabanidicola TAUS-1 (DSM 22603).</title>
        <authorList>
            <person name="Huang C.-T."/>
            <person name="Lin Y.-C."/>
            <person name="Kuo C.-H."/>
        </authorList>
    </citation>
    <scope>NUCLEOTIDE SEQUENCE [LARGE SCALE GENOMIC DNA]</scope>
    <source>
        <strain evidence="2 3">TAUS-1</strain>
    </source>
</reference>
<evidence type="ECO:0000256" key="1">
    <source>
        <dbReference type="SAM" id="Phobius"/>
    </source>
</evidence>
<evidence type="ECO:0000313" key="2">
    <source>
        <dbReference type="EMBL" id="QGS51976.1"/>
    </source>
</evidence>
<keyword evidence="1" id="KW-0472">Membrane</keyword>
<feature type="transmembrane region" description="Helical" evidence="1">
    <location>
        <begin position="54"/>
        <end position="72"/>
    </location>
</feature>
<dbReference type="EMBL" id="CP046276">
    <property type="protein sequence ID" value="QGS51976.1"/>
    <property type="molecule type" value="Genomic_DNA"/>
</dbReference>
<keyword evidence="1" id="KW-1133">Transmembrane helix</keyword>
<organism evidence="2 3">
    <name type="scientific">Spiroplasma tabanidicola</name>
    <dbReference type="NCBI Taxonomy" id="324079"/>
    <lineage>
        <taxon>Bacteria</taxon>
        <taxon>Bacillati</taxon>
        <taxon>Mycoplasmatota</taxon>
        <taxon>Mollicutes</taxon>
        <taxon>Entomoplasmatales</taxon>
        <taxon>Spiroplasmataceae</taxon>
        <taxon>Spiroplasma</taxon>
    </lineage>
</organism>
<sequence>MNFKRTNTIILCTLWDFISVLLVNFINLLRYFRFFVFIKLFILSMSMYIKLNLLFDQLFLLILFFYLFFYLNKNFKDNSIKYNYLWNFYSCLFQLSNTSLFTTLNFLVLFILMLKKVENASPKTIAFWTPIVDKNSNNFNLKSQQFCTCIISL</sequence>
<protein>
    <submittedName>
        <fullName evidence="2">Uncharacterized protein</fullName>
    </submittedName>
</protein>
<keyword evidence="3" id="KW-1185">Reference proteome</keyword>
<evidence type="ECO:0000313" key="3">
    <source>
        <dbReference type="Proteomes" id="UP000424468"/>
    </source>
</evidence>
<gene>
    <name evidence="2" type="ORF">STABA_v1c06130</name>
</gene>
<name>A0A6I6C8H8_9MOLU</name>
<dbReference type="KEGG" id="stab:STABA_v1c06130"/>
<keyword evidence="1" id="KW-0812">Transmembrane</keyword>
<dbReference type="AlphaFoldDB" id="A0A6I6C8H8"/>
<proteinExistence type="predicted"/>
<accession>A0A6I6C8H8</accession>